<dbReference type="PANTHER" id="PTHR12778:SF10">
    <property type="entry name" value="MAJOR FACILITATOR SUPERFAMILY DOMAIN-CONTAINING PROTEIN 3"/>
    <property type="match status" value="1"/>
</dbReference>
<feature type="transmembrane region" description="Helical" evidence="6">
    <location>
        <begin position="43"/>
        <end position="63"/>
    </location>
</feature>
<name>A0A0S4M0D1_9BURK</name>
<dbReference type="OrthoDB" id="9787815at2"/>
<dbReference type="Gene3D" id="1.20.1250.20">
    <property type="entry name" value="MFS general substrate transporter like domains"/>
    <property type="match status" value="2"/>
</dbReference>
<feature type="transmembrane region" description="Helical" evidence="6">
    <location>
        <begin position="141"/>
        <end position="160"/>
    </location>
</feature>
<gene>
    <name evidence="7" type="ORF">Ark11_0420</name>
</gene>
<evidence type="ECO:0000313" key="7">
    <source>
        <dbReference type="EMBL" id="CUT17269.1"/>
    </source>
</evidence>
<reference evidence="8" key="1">
    <citation type="submission" date="2015-11" db="EMBL/GenBank/DDBJ databases">
        <authorList>
            <person name="Seth-Smith H.M.B."/>
        </authorList>
    </citation>
    <scope>NUCLEOTIDE SEQUENCE [LARGE SCALE GENOMIC DNA]</scope>
    <source>
        <strain evidence="8">2013Ark11</strain>
    </source>
</reference>
<keyword evidence="4 6" id="KW-1133">Transmembrane helix</keyword>
<protein>
    <submittedName>
        <fullName evidence="7">Putative membrane transporter, Major Facilitator Superfamily</fullName>
    </submittedName>
</protein>
<feature type="transmembrane region" description="Helical" evidence="6">
    <location>
        <begin position="75"/>
        <end position="94"/>
    </location>
</feature>
<comment type="subcellular location">
    <subcellularLocation>
        <location evidence="1">Membrane</location>
        <topology evidence="1">Multi-pass membrane protein</topology>
    </subcellularLocation>
</comment>
<feature type="transmembrane region" description="Helical" evidence="6">
    <location>
        <begin position="166"/>
        <end position="183"/>
    </location>
</feature>
<evidence type="ECO:0000313" key="8">
    <source>
        <dbReference type="Proteomes" id="UP000198651"/>
    </source>
</evidence>
<evidence type="ECO:0000256" key="4">
    <source>
        <dbReference type="ARBA" id="ARBA00022989"/>
    </source>
</evidence>
<dbReference type="InterPro" id="IPR036259">
    <property type="entry name" value="MFS_trans_sf"/>
</dbReference>
<dbReference type="InterPro" id="IPR004752">
    <property type="entry name" value="AmpG_permease/AT-1"/>
</dbReference>
<evidence type="ECO:0000256" key="6">
    <source>
        <dbReference type="SAM" id="Phobius"/>
    </source>
</evidence>
<feature type="transmembrane region" description="Helical" evidence="6">
    <location>
        <begin position="427"/>
        <end position="448"/>
    </location>
</feature>
<keyword evidence="3 6" id="KW-0812">Transmembrane</keyword>
<feature type="transmembrane region" description="Helical" evidence="6">
    <location>
        <begin position="354"/>
        <end position="379"/>
    </location>
</feature>
<dbReference type="RefSeq" id="WP_092486441.1">
    <property type="nucleotide sequence ID" value="NZ_FLSL01000086.1"/>
</dbReference>
<evidence type="ECO:0000256" key="1">
    <source>
        <dbReference type="ARBA" id="ARBA00004141"/>
    </source>
</evidence>
<sequence>MQHQKWTNFQVLSWVGLLYFAEGLPFGLFFDLFPLWFRSLHLSLVKIGTLSLLGLAWSMKFLWAPVVDRFSHHRWWIFSANIIMGACLVFFSFLNHVSAVSWATLFIYVICSATNDLAIDGITITLSSSNQLGKVNAVRNISYRIGLIVAGILLALSNTIGWGKTFVISGIILWLNACLSLAMPNYPHPTKSQQEVTFIQELSILLSTPKILIGITILITGLIWPAISKLIPAIQQLEQSSHIYRLLPIFIICIGLTITSKNITSSSSLQLGPAFGSLLSLLKKPGILGTIAFILLYRIGESASAFMIKPFWMDAGFSRQEIGLFSVNLGVALSIIGGIVGGWYVDNNSTIRSLWVLGVIPAMANILYGIAAFIALPHITGIPISTTTRAIVYTASAFDSFSGGLGSAAFMSYLMKITDKRNATSEYAILTSIFAFSRSISGWLGGIGAESLGYSTYFFLTFLLCFPAYLFIPYVRKNLGHQNYKS</sequence>
<feature type="transmembrane region" description="Helical" evidence="6">
    <location>
        <begin position="12"/>
        <end position="37"/>
    </location>
</feature>
<dbReference type="EMBL" id="LN906597">
    <property type="protein sequence ID" value="CUT17269.1"/>
    <property type="molecule type" value="Genomic_DNA"/>
</dbReference>
<dbReference type="SUPFAM" id="SSF103473">
    <property type="entry name" value="MFS general substrate transporter"/>
    <property type="match status" value="1"/>
</dbReference>
<proteinExistence type="predicted"/>
<evidence type="ECO:0000256" key="3">
    <source>
        <dbReference type="ARBA" id="ARBA00022692"/>
    </source>
</evidence>
<dbReference type="Pfam" id="PF07690">
    <property type="entry name" value="MFS_1"/>
    <property type="match status" value="1"/>
</dbReference>
<feature type="transmembrane region" description="Helical" evidence="6">
    <location>
        <begin position="322"/>
        <end position="345"/>
    </location>
</feature>
<evidence type="ECO:0000256" key="2">
    <source>
        <dbReference type="ARBA" id="ARBA00022448"/>
    </source>
</evidence>
<feature type="transmembrane region" description="Helical" evidence="6">
    <location>
        <begin position="454"/>
        <end position="475"/>
    </location>
</feature>
<dbReference type="AlphaFoldDB" id="A0A0S4M0D1"/>
<keyword evidence="5 6" id="KW-0472">Membrane</keyword>
<keyword evidence="8" id="KW-1185">Reference proteome</keyword>
<organism evidence="7 8">
    <name type="scientific">Candidatus Ichthyocystis hellenicum</name>
    <dbReference type="NCBI Taxonomy" id="1561003"/>
    <lineage>
        <taxon>Bacteria</taxon>
        <taxon>Pseudomonadati</taxon>
        <taxon>Pseudomonadota</taxon>
        <taxon>Betaproteobacteria</taxon>
        <taxon>Burkholderiales</taxon>
        <taxon>Candidatus Ichthyocystis</taxon>
    </lineage>
</organism>
<keyword evidence="2" id="KW-0813">Transport</keyword>
<feature type="transmembrane region" description="Helical" evidence="6">
    <location>
        <begin position="281"/>
        <end position="300"/>
    </location>
</feature>
<feature type="transmembrane region" description="Helical" evidence="6">
    <location>
        <begin position="242"/>
        <end position="260"/>
    </location>
</feature>
<dbReference type="STRING" id="1561003.Ark11_0420"/>
<dbReference type="GO" id="GO:0016020">
    <property type="term" value="C:membrane"/>
    <property type="evidence" value="ECO:0007669"/>
    <property type="project" value="UniProtKB-SubCell"/>
</dbReference>
<dbReference type="Proteomes" id="UP000198651">
    <property type="component" value="Chromosome I"/>
</dbReference>
<feature type="transmembrane region" description="Helical" evidence="6">
    <location>
        <begin position="391"/>
        <end position="415"/>
    </location>
</feature>
<dbReference type="GO" id="GO:0022857">
    <property type="term" value="F:transmembrane transporter activity"/>
    <property type="evidence" value="ECO:0007669"/>
    <property type="project" value="InterPro"/>
</dbReference>
<dbReference type="PANTHER" id="PTHR12778">
    <property type="entry name" value="SOLUTE CARRIER FAMILY 33 ACETYL-COA TRANSPORTER -RELATED"/>
    <property type="match status" value="1"/>
</dbReference>
<dbReference type="InterPro" id="IPR011701">
    <property type="entry name" value="MFS"/>
</dbReference>
<feature type="transmembrane region" description="Helical" evidence="6">
    <location>
        <begin position="204"/>
        <end position="227"/>
    </location>
</feature>
<accession>A0A0S4M0D1</accession>
<evidence type="ECO:0000256" key="5">
    <source>
        <dbReference type="ARBA" id="ARBA00023136"/>
    </source>
</evidence>